<keyword evidence="2" id="KW-1185">Reference proteome</keyword>
<evidence type="ECO:0000313" key="1">
    <source>
        <dbReference type="EMBL" id="KAI5353103.1"/>
    </source>
</evidence>
<dbReference type="EMBL" id="JAJFAZ020000001">
    <property type="protein sequence ID" value="KAI5353103.1"/>
    <property type="molecule type" value="Genomic_DNA"/>
</dbReference>
<organism evidence="1 2">
    <name type="scientific">Prunus dulcis</name>
    <name type="common">Almond</name>
    <name type="synonym">Amygdalus dulcis</name>
    <dbReference type="NCBI Taxonomy" id="3755"/>
    <lineage>
        <taxon>Eukaryota</taxon>
        <taxon>Viridiplantae</taxon>
        <taxon>Streptophyta</taxon>
        <taxon>Embryophyta</taxon>
        <taxon>Tracheophyta</taxon>
        <taxon>Spermatophyta</taxon>
        <taxon>Magnoliopsida</taxon>
        <taxon>eudicotyledons</taxon>
        <taxon>Gunneridae</taxon>
        <taxon>Pentapetalae</taxon>
        <taxon>rosids</taxon>
        <taxon>fabids</taxon>
        <taxon>Rosales</taxon>
        <taxon>Rosaceae</taxon>
        <taxon>Amygdaloideae</taxon>
        <taxon>Amygdaleae</taxon>
        <taxon>Prunus</taxon>
    </lineage>
</organism>
<evidence type="ECO:0000313" key="2">
    <source>
        <dbReference type="Proteomes" id="UP001054821"/>
    </source>
</evidence>
<comment type="caution">
    <text evidence="1">The sequence shown here is derived from an EMBL/GenBank/DDBJ whole genome shotgun (WGS) entry which is preliminary data.</text>
</comment>
<gene>
    <name evidence="1" type="ORF">L3X38_005995</name>
</gene>
<reference evidence="1 2" key="1">
    <citation type="journal article" date="2022" name="G3 (Bethesda)">
        <title>Whole-genome sequence and methylome profiling of the almond [Prunus dulcis (Mill.) D.A. Webb] cultivar 'Nonpareil'.</title>
        <authorList>
            <person name="D'Amico-Willman K.M."/>
            <person name="Ouma W.Z."/>
            <person name="Meulia T."/>
            <person name="Sideli G.M."/>
            <person name="Gradziel T.M."/>
            <person name="Fresnedo-Ramirez J."/>
        </authorList>
    </citation>
    <scope>NUCLEOTIDE SEQUENCE [LARGE SCALE GENOMIC DNA]</scope>
    <source>
        <strain evidence="1">Clone GOH B32 T37-40</strain>
    </source>
</reference>
<proteinExistence type="predicted"/>
<sequence length="137" mass="15553">MGFTSLGKLTEKTRLGCCSKATDISNCLSILFLLLTRVSTADVSVTSSLTHQLTETNDYKPYGFFWTQRRTHSGVNGVKRPHGLHGSKIEGGFEIGYDPMREGICRQEEEEDEQGSVLFERSWPKRRRFGPDARIFF</sequence>
<dbReference type="Proteomes" id="UP001054821">
    <property type="component" value="Chromosome 1"/>
</dbReference>
<protein>
    <submittedName>
        <fullName evidence="1">Uncharacterized protein</fullName>
    </submittedName>
</protein>
<name>A0AAD5F4R4_PRUDU</name>
<dbReference type="AlphaFoldDB" id="A0AAD5F4R4"/>
<accession>A0AAD5F4R4</accession>